<accession>A0A8J7CEU8</accession>
<dbReference type="Proteomes" id="UP000629098">
    <property type="component" value="Unassembled WGS sequence"/>
</dbReference>
<gene>
    <name evidence="2" type="ORF">ICL16_18225</name>
</gene>
<protein>
    <submittedName>
        <fullName evidence="2">Uncharacterized protein</fullName>
    </submittedName>
</protein>
<dbReference type="RefSeq" id="WP_190830315.1">
    <property type="nucleotide sequence ID" value="NZ_CAWPPI010000061.1"/>
</dbReference>
<dbReference type="EMBL" id="JACXAE010000061">
    <property type="protein sequence ID" value="MBD2773955.1"/>
    <property type="molecule type" value="Genomic_DNA"/>
</dbReference>
<evidence type="ECO:0000313" key="2">
    <source>
        <dbReference type="EMBL" id="MBD2773955.1"/>
    </source>
</evidence>
<name>A0A8J7CEU8_9CYAN</name>
<sequence length="135" mass="15540">MKKIILISLLTITTAPSLLFFNETAFGRERNRHRSHQEHREQMVETECHPVTEPYVSEDAANHPGAYSDGYRQGTASAQRGESFKPRTAGGEFARGFRDGYYGKRFAGQENEVPDRVQYRTVTKCSTRNIQYRDY</sequence>
<evidence type="ECO:0000256" key="1">
    <source>
        <dbReference type="SAM" id="MobiDB-lite"/>
    </source>
</evidence>
<reference evidence="2" key="1">
    <citation type="submission" date="2020-09" db="EMBL/GenBank/DDBJ databases">
        <title>Iningainema tapete sp. nov. (Scytonemataceae, Cyanobacteria) from greenhouses in central Florida (USA) produces two types of nodularin with biosynthetic potential for microcystin-LR and anabaenopeptins.</title>
        <authorList>
            <person name="Berthold D.E."/>
            <person name="Lefler F.W."/>
            <person name="Huang I.-S."/>
            <person name="Abdulla H."/>
            <person name="Zimba P.V."/>
            <person name="Laughinghouse H.D. IV."/>
        </authorList>
    </citation>
    <scope>NUCLEOTIDE SEQUENCE</scope>
    <source>
        <strain evidence="2">BLCCT55</strain>
    </source>
</reference>
<organism evidence="2 3">
    <name type="scientific">Iningainema tapete BLCC-T55</name>
    <dbReference type="NCBI Taxonomy" id="2748662"/>
    <lineage>
        <taxon>Bacteria</taxon>
        <taxon>Bacillati</taxon>
        <taxon>Cyanobacteriota</taxon>
        <taxon>Cyanophyceae</taxon>
        <taxon>Nostocales</taxon>
        <taxon>Scytonemataceae</taxon>
        <taxon>Iningainema tapete</taxon>
    </lineage>
</organism>
<evidence type="ECO:0000313" key="3">
    <source>
        <dbReference type="Proteomes" id="UP000629098"/>
    </source>
</evidence>
<comment type="caution">
    <text evidence="2">The sequence shown here is derived from an EMBL/GenBank/DDBJ whole genome shotgun (WGS) entry which is preliminary data.</text>
</comment>
<proteinExistence type="predicted"/>
<dbReference type="AlphaFoldDB" id="A0A8J7CEU8"/>
<keyword evidence="3" id="KW-1185">Reference proteome</keyword>
<feature type="region of interest" description="Disordered" evidence="1">
    <location>
        <begin position="56"/>
        <end position="91"/>
    </location>
</feature>